<feature type="compositionally biased region" description="Basic and acidic residues" evidence="1">
    <location>
        <begin position="40"/>
        <end position="53"/>
    </location>
</feature>
<sequence length="220" mass="27560">MPRNYNINDNTGGTNMVGRAYTPQVAPWNRDDDDVSVQRSLRDDPQEWRDRRDDRDMRSLDREYDYRNRDRYDREPDAYYRRDLVPGYGDERRGFHNAGRNDHEYQSDDRTYYNQMGYRDERDDERRAGHRKHWENREPDYRYQYNDYQRADEREIRRGNQARYARQEDASGYRSRNDRDGWMSRERSDYGREDYDRDRYNDRERYYARNGEERGRWNRR</sequence>
<evidence type="ECO:0000313" key="3">
    <source>
        <dbReference type="Proteomes" id="UP000199150"/>
    </source>
</evidence>
<dbReference type="RefSeq" id="WP_090648038.1">
    <property type="nucleotide sequence ID" value="NZ_CBCRYE010000001.1"/>
</dbReference>
<feature type="compositionally biased region" description="Basic and acidic residues" evidence="1">
    <location>
        <begin position="149"/>
        <end position="158"/>
    </location>
</feature>
<feature type="region of interest" description="Disordered" evidence="1">
    <location>
        <begin position="83"/>
        <end position="131"/>
    </location>
</feature>
<protein>
    <submittedName>
        <fullName evidence="2">Uncharacterized protein</fullName>
    </submittedName>
</protein>
<dbReference type="STRING" id="260084.SAMN02927928_2361"/>
<feature type="compositionally biased region" description="Basic and acidic residues" evidence="1">
    <location>
        <begin position="83"/>
        <end position="111"/>
    </location>
</feature>
<feature type="region of interest" description="Disordered" evidence="1">
    <location>
        <begin position="25"/>
        <end position="53"/>
    </location>
</feature>
<name>A0A1G4S1R5_9CAUL</name>
<organism evidence="2 3">
    <name type="scientific">Asticcacaulis taihuensis</name>
    <dbReference type="NCBI Taxonomy" id="260084"/>
    <lineage>
        <taxon>Bacteria</taxon>
        <taxon>Pseudomonadati</taxon>
        <taxon>Pseudomonadota</taxon>
        <taxon>Alphaproteobacteria</taxon>
        <taxon>Caulobacterales</taxon>
        <taxon>Caulobacteraceae</taxon>
        <taxon>Asticcacaulis</taxon>
    </lineage>
</organism>
<gene>
    <name evidence="2" type="ORF">SAMN02927928_2361</name>
</gene>
<feature type="compositionally biased region" description="Basic and acidic residues" evidence="1">
    <location>
        <begin position="118"/>
        <end position="127"/>
    </location>
</feature>
<evidence type="ECO:0000256" key="1">
    <source>
        <dbReference type="SAM" id="MobiDB-lite"/>
    </source>
</evidence>
<proteinExistence type="predicted"/>
<accession>A0A1G4S1R5</accession>
<feature type="region of interest" description="Disordered" evidence="1">
    <location>
        <begin position="145"/>
        <end position="188"/>
    </location>
</feature>
<dbReference type="EMBL" id="FMTS01000003">
    <property type="protein sequence ID" value="SCW63232.1"/>
    <property type="molecule type" value="Genomic_DNA"/>
</dbReference>
<dbReference type="Proteomes" id="UP000199150">
    <property type="component" value="Unassembled WGS sequence"/>
</dbReference>
<reference evidence="3" key="1">
    <citation type="submission" date="2016-10" db="EMBL/GenBank/DDBJ databases">
        <authorList>
            <person name="Varghese N."/>
            <person name="Submissions S."/>
        </authorList>
    </citation>
    <scope>NUCLEOTIDE SEQUENCE [LARGE SCALE GENOMIC DNA]</scope>
    <source>
        <strain evidence="3">CGMCC 1.3431</strain>
    </source>
</reference>
<feature type="compositionally biased region" description="Basic and acidic residues" evidence="1">
    <location>
        <begin position="165"/>
        <end position="188"/>
    </location>
</feature>
<evidence type="ECO:0000313" key="2">
    <source>
        <dbReference type="EMBL" id="SCW63232.1"/>
    </source>
</evidence>
<dbReference type="AlphaFoldDB" id="A0A1G4S1R5"/>
<keyword evidence="3" id="KW-1185">Reference proteome</keyword>